<comment type="caution">
    <text evidence="6">The sequence shown here is derived from an EMBL/GenBank/DDBJ whole genome shotgun (WGS) entry which is preliminary data.</text>
</comment>
<dbReference type="OrthoDB" id="5836119at2759"/>
<feature type="compositionally biased region" description="Basic and acidic residues" evidence="5">
    <location>
        <begin position="272"/>
        <end position="285"/>
    </location>
</feature>
<dbReference type="PANTHER" id="PTHR13408">
    <property type="entry name" value="DNA-DIRECTED RNA POLYMERASE III"/>
    <property type="match status" value="1"/>
</dbReference>
<evidence type="ECO:0000313" key="6">
    <source>
        <dbReference type="EMBL" id="GFQ85774.1"/>
    </source>
</evidence>
<comment type="subcellular location">
    <subcellularLocation>
        <location evidence="1">Nucleus</location>
    </subcellularLocation>
</comment>
<evidence type="ECO:0000256" key="3">
    <source>
        <dbReference type="ARBA" id="ARBA00023163"/>
    </source>
</evidence>
<dbReference type="Pfam" id="PF05132">
    <property type="entry name" value="RNA_pol_Rpc4"/>
    <property type="match status" value="1"/>
</dbReference>
<sequence length="378" mass="43235">MNADSPDYTAIDIDSIRKTAVSRRGGVRVRGGRLPPIRIRDVTMTASNKKVIEPKIPQRRIKNKQSLDYNESPSFENAQVKDFQSSFNRRRGNSRVYLQTEGSFLEQGPAIKIKKEPVETHFGRTPRTSSTRIKVEPGIKYEAIKINELLESYDEKEAYTDNGNDLKPVRMPPLKTECKLEIKTPVLDDDENKPIIKKEPVDEADDVNTWACSEDKGFKYMEKQNAYKAKLNRHFQDMKLPMAEDGFLLFQFPSKLPFEKSLDGLNEPIKKENHSAEHNEKDRNSQGEILGSSFKDVPDGHVGKLQIMKSGRMKFVFGSIDIAIEKGLNESFSEVVSIPLINNFDGDIIFLGKICEKMVLHPIFNHLEEEKQIKKEFE</sequence>
<dbReference type="EMBL" id="BMAO01032931">
    <property type="protein sequence ID" value="GFQ85774.1"/>
    <property type="molecule type" value="Genomic_DNA"/>
</dbReference>
<dbReference type="GO" id="GO:0042797">
    <property type="term" value="P:tRNA transcription by RNA polymerase III"/>
    <property type="evidence" value="ECO:0007669"/>
    <property type="project" value="TreeGrafter"/>
</dbReference>
<evidence type="ECO:0000256" key="5">
    <source>
        <dbReference type="SAM" id="MobiDB-lite"/>
    </source>
</evidence>
<reference evidence="6" key="1">
    <citation type="submission" date="2020-07" db="EMBL/GenBank/DDBJ databases">
        <title>Multicomponent nature underlies the extraordinary mechanical properties of spider dragline silk.</title>
        <authorList>
            <person name="Kono N."/>
            <person name="Nakamura H."/>
            <person name="Mori M."/>
            <person name="Yoshida Y."/>
            <person name="Ohtoshi R."/>
            <person name="Malay A.D."/>
            <person name="Moran D.A.P."/>
            <person name="Tomita M."/>
            <person name="Numata K."/>
            <person name="Arakawa K."/>
        </authorList>
    </citation>
    <scope>NUCLEOTIDE SEQUENCE</scope>
</reference>
<evidence type="ECO:0000256" key="1">
    <source>
        <dbReference type="ARBA" id="ARBA00004123"/>
    </source>
</evidence>
<dbReference type="GO" id="GO:0003677">
    <property type="term" value="F:DNA binding"/>
    <property type="evidence" value="ECO:0007669"/>
    <property type="project" value="InterPro"/>
</dbReference>
<keyword evidence="7" id="KW-1185">Reference proteome</keyword>
<evidence type="ECO:0000256" key="2">
    <source>
        <dbReference type="ARBA" id="ARBA00022478"/>
    </source>
</evidence>
<feature type="region of interest" description="Disordered" evidence="5">
    <location>
        <begin position="272"/>
        <end position="295"/>
    </location>
</feature>
<protein>
    <submittedName>
        <fullName evidence="6">DNA-directed RNA polymerase III subunit RPC4</fullName>
    </submittedName>
</protein>
<evidence type="ECO:0000256" key="4">
    <source>
        <dbReference type="ARBA" id="ARBA00023242"/>
    </source>
</evidence>
<organism evidence="6 7">
    <name type="scientific">Trichonephila clavata</name>
    <name type="common">Joro spider</name>
    <name type="synonym">Nephila clavata</name>
    <dbReference type="NCBI Taxonomy" id="2740835"/>
    <lineage>
        <taxon>Eukaryota</taxon>
        <taxon>Metazoa</taxon>
        <taxon>Ecdysozoa</taxon>
        <taxon>Arthropoda</taxon>
        <taxon>Chelicerata</taxon>
        <taxon>Arachnida</taxon>
        <taxon>Araneae</taxon>
        <taxon>Araneomorphae</taxon>
        <taxon>Entelegynae</taxon>
        <taxon>Araneoidea</taxon>
        <taxon>Nephilidae</taxon>
        <taxon>Trichonephila</taxon>
    </lineage>
</organism>
<gene>
    <name evidence="6" type="primary">X975_00294</name>
    <name evidence="6" type="ORF">TNCT_230911</name>
</gene>
<dbReference type="GO" id="GO:0005666">
    <property type="term" value="C:RNA polymerase III complex"/>
    <property type="evidence" value="ECO:0007669"/>
    <property type="project" value="InterPro"/>
</dbReference>
<evidence type="ECO:0000313" key="7">
    <source>
        <dbReference type="Proteomes" id="UP000887116"/>
    </source>
</evidence>
<dbReference type="InterPro" id="IPR007811">
    <property type="entry name" value="RPC4"/>
</dbReference>
<proteinExistence type="predicted"/>
<dbReference type="Proteomes" id="UP000887116">
    <property type="component" value="Unassembled WGS sequence"/>
</dbReference>
<keyword evidence="2 6" id="KW-0240">DNA-directed RNA polymerase</keyword>
<keyword evidence="3" id="KW-0804">Transcription</keyword>
<accession>A0A8X6KUN6</accession>
<dbReference type="AlphaFoldDB" id="A0A8X6KUN6"/>
<dbReference type="PANTHER" id="PTHR13408:SF0">
    <property type="entry name" value="DNA-DIRECTED RNA POLYMERASE III SUBUNIT RPC4"/>
    <property type="match status" value="1"/>
</dbReference>
<keyword evidence="4" id="KW-0539">Nucleus</keyword>
<name>A0A8X6KUN6_TRICU</name>